<accession>A0ABS2GBN4</accession>
<keyword evidence="2" id="KW-1185">Reference proteome</keyword>
<dbReference type="Proteomes" id="UP000729290">
    <property type="component" value="Unassembled WGS sequence"/>
</dbReference>
<organism evidence="1 2">
    <name type="scientific">Anaerotignum lactatifermentans</name>
    <dbReference type="NCBI Taxonomy" id="160404"/>
    <lineage>
        <taxon>Bacteria</taxon>
        <taxon>Bacillati</taxon>
        <taxon>Bacillota</taxon>
        <taxon>Clostridia</taxon>
        <taxon>Lachnospirales</taxon>
        <taxon>Anaerotignaceae</taxon>
        <taxon>Anaerotignum</taxon>
    </lineage>
</organism>
<reference evidence="1 2" key="1">
    <citation type="journal article" date="2021" name="Sci. Rep.">
        <title>The distribution of antibiotic resistance genes in chicken gut microbiota commensals.</title>
        <authorList>
            <person name="Juricova H."/>
            <person name="Matiasovicova J."/>
            <person name="Kubasova T."/>
            <person name="Cejkova D."/>
            <person name="Rychlik I."/>
        </authorList>
    </citation>
    <scope>NUCLEOTIDE SEQUENCE [LARGE SCALE GENOMIC DNA]</scope>
    <source>
        <strain evidence="1 2">An431b</strain>
    </source>
</reference>
<name>A0ABS2GBN4_9FIRM</name>
<dbReference type="EMBL" id="JACSNV010000011">
    <property type="protein sequence ID" value="MBM6878282.1"/>
    <property type="molecule type" value="Genomic_DNA"/>
</dbReference>
<comment type="caution">
    <text evidence="1">The sequence shown here is derived from an EMBL/GenBank/DDBJ whole genome shotgun (WGS) entry which is preliminary data.</text>
</comment>
<gene>
    <name evidence="1" type="ORF">H9X83_08940</name>
</gene>
<sequence length="54" mass="6022">MGKHDSDTEELRSKLLSDVYAGTMAGMPAMILDESRIKNADAEELKKIAKEYGY</sequence>
<protein>
    <submittedName>
        <fullName evidence="1">Uncharacterized protein</fullName>
    </submittedName>
</protein>
<evidence type="ECO:0000313" key="1">
    <source>
        <dbReference type="EMBL" id="MBM6878282.1"/>
    </source>
</evidence>
<proteinExistence type="predicted"/>
<evidence type="ECO:0000313" key="2">
    <source>
        <dbReference type="Proteomes" id="UP000729290"/>
    </source>
</evidence>
<dbReference type="RefSeq" id="WP_205133953.1">
    <property type="nucleotide sequence ID" value="NZ_JACSNT010000010.1"/>
</dbReference>